<evidence type="ECO:0000313" key="2">
    <source>
        <dbReference type="Proteomes" id="UP000265520"/>
    </source>
</evidence>
<protein>
    <submittedName>
        <fullName evidence="1">Replication protein A1-like protein</fullName>
    </submittedName>
</protein>
<organism evidence="1 2">
    <name type="scientific">Trifolium medium</name>
    <dbReference type="NCBI Taxonomy" id="97028"/>
    <lineage>
        <taxon>Eukaryota</taxon>
        <taxon>Viridiplantae</taxon>
        <taxon>Streptophyta</taxon>
        <taxon>Embryophyta</taxon>
        <taxon>Tracheophyta</taxon>
        <taxon>Spermatophyta</taxon>
        <taxon>Magnoliopsida</taxon>
        <taxon>eudicotyledons</taxon>
        <taxon>Gunneridae</taxon>
        <taxon>Pentapetalae</taxon>
        <taxon>rosids</taxon>
        <taxon>fabids</taxon>
        <taxon>Fabales</taxon>
        <taxon>Fabaceae</taxon>
        <taxon>Papilionoideae</taxon>
        <taxon>50 kb inversion clade</taxon>
        <taxon>NPAAA clade</taxon>
        <taxon>Hologalegina</taxon>
        <taxon>IRL clade</taxon>
        <taxon>Trifolieae</taxon>
        <taxon>Trifolium</taxon>
    </lineage>
</organism>
<reference evidence="1 2" key="1">
    <citation type="journal article" date="2018" name="Front. Plant Sci.">
        <title>Red Clover (Trifolium pratense) and Zigzag Clover (T. medium) - A Picture of Genomic Similarities and Differences.</title>
        <authorList>
            <person name="Dluhosova J."/>
            <person name="Istvanek J."/>
            <person name="Nedelnik J."/>
            <person name="Repkova J."/>
        </authorList>
    </citation>
    <scope>NUCLEOTIDE SEQUENCE [LARGE SCALE GENOMIC DNA]</scope>
    <source>
        <strain evidence="2">cv. 10/8</strain>
        <tissue evidence="1">Leaf</tissue>
    </source>
</reference>
<evidence type="ECO:0000313" key="1">
    <source>
        <dbReference type="EMBL" id="MCI36940.1"/>
    </source>
</evidence>
<dbReference type="EMBL" id="LXQA010238866">
    <property type="protein sequence ID" value="MCI36940.1"/>
    <property type="molecule type" value="Genomic_DNA"/>
</dbReference>
<comment type="caution">
    <text evidence="1">The sequence shown here is derived from an EMBL/GenBank/DDBJ whole genome shotgun (WGS) entry which is preliminary data.</text>
</comment>
<dbReference type="AlphaFoldDB" id="A0A392RMC0"/>
<feature type="non-terminal residue" evidence="1">
    <location>
        <position position="58"/>
    </location>
</feature>
<sequence length="58" mass="6516">MAGIFRNDSGFYLPGFIQGDIMLAECHAIYQDLSLAKDMKIKELVCYSDSLHCTNLIT</sequence>
<accession>A0A392RMC0</accession>
<keyword evidence="2" id="KW-1185">Reference proteome</keyword>
<dbReference type="Proteomes" id="UP000265520">
    <property type="component" value="Unassembled WGS sequence"/>
</dbReference>
<proteinExistence type="predicted"/>
<name>A0A392RMC0_9FABA</name>